<feature type="transmembrane region" description="Helical" evidence="5">
    <location>
        <begin position="362"/>
        <end position="383"/>
    </location>
</feature>
<dbReference type="OrthoDB" id="5688397at2"/>
<dbReference type="InterPro" id="IPR023271">
    <property type="entry name" value="Aquaporin-like"/>
</dbReference>
<accession>A0A2G8SXX4</accession>
<dbReference type="Pfam" id="PF10136">
    <property type="entry name" value="SpecificRecomb"/>
    <property type="match status" value="1"/>
</dbReference>
<reference evidence="6 7" key="1">
    <citation type="submission" date="2017-10" db="EMBL/GenBank/DDBJ databases">
        <title>Massilia psychrophilum sp. nov., a novel purple-pigmented bacterium isolated from Tianshan glacier, Xinjiang Municipality, China.</title>
        <authorList>
            <person name="Wang H."/>
        </authorList>
    </citation>
    <scope>NUCLEOTIDE SEQUENCE [LARGE SCALE GENOMIC DNA]</scope>
    <source>
        <strain evidence="6 7">JCM 30813</strain>
    </source>
</reference>
<dbReference type="Proteomes" id="UP000228593">
    <property type="component" value="Unassembled WGS sequence"/>
</dbReference>
<organism evidence="6 7">
    <name type="scientific">Massilia psychrophila</name>
    <dbReference type="NCBI Taxonomy" id="1603353"/>
    <lineage>
        <taxon>Bacteria</taxon>
        <taxon>Pseudomonadati</taxon>
        <taxon>Pseudomonadota</taxon>
        <taxon>Betaproteobacteria</taxon>
        <taxon>Burkholderiales</taxon>
        <taxon>Oxalobacteraceae</taxon>
        <taxon>Telluria group</taxon>
        <taxon>Massilia</taxon>
    </lineage>
</organism>
<evidence type="ECO:0000256" key="3">
    <source>
        <dbReference type="ARBA" id="ARBA00022989"/>
    </source>
</evidence>
<feature type="transmembrane region" description="Helical" evidence="5">
    <location>
        <begin position="395"/>
        <end position="416"/>
    </location>
</feature>
<evidence type="ECO:0000256" key="2">
    <source>
        <dbReference type="ARBA" id="ARBA00022692"/>
    </source>
</evidence>
<dbReference type="EMBL" id="PDOB01000032">
    <property type="protein sequence ID" value="PIL38611.1"/>
    <property type="molecule type" value="Genomic_DNA"/>
</dbReference>
<dbReference type="AlphaFoldDB" id="A0A2G8SXX4"/>
<dbReference type="RefSeq" id="WP_099917141.1">
    <property type="nucleotide sequence ID" value="NZ_BMHS01000005.1"/>
</dbReference>
<comment type="caution">
    <text evidence="6">The sequence shown here is derived from an EMBL/GenBank/DDBJ whole genome shotgun (WGS) entry which is preliminary data.</text>
</comment>
<evidence type="ECO:0000256" key="1">
    <source>
        <dbReference type="ARBA" id="ARBA00004141"/>
    </source>
</evidence>
<name>A0A2G8SXX4_9BURK</name>
<dbReference type="InterPro" id="IPR011385">
    <property type="entry name" value="Site-sp_rcmbase"/>
</dbReference>
<feature type="transmembrane region" description="Helical" evidence="5">
    <location>
        <begin position="505"/>
        <end position="526"/>
    </location>
</feature>
<feature type="transmembrane region" description="Helical" evidence="5">
    <location>
        <begin position="624"/>
        <end position="647"/>
    </location>
</feature>
<feature type="transmembrane region" description="Helical" evidence="5">
    <location>
        <begin position="572"/>
        <end position="590"/>
    </location>
</feature>
<keyword evidence="2 5" id="KW-0812">Transmembrane</keyword>
<proteinExistence type="predicted"/>
<feature type="transmembrane region" description="Helical" evidence="5">
    <location>
        <begin position="457"/>
        <end position="477"/>
    </location>
</feature>
<keyword evidence="4 5" id="KW-0472">Membrane</keyword>
<dbReference type="PIRSF" id="PIRSF015380">
    <property type="entry name" value="Site-sp_rcmb"/>
    <property type="match status" value="1"/>
</dbReference>
<evidence type="ECO:0000256" key="4">
    <source>
        <dbReference type="ARBA" id="ARBA00023136"/>
    </source>
</evidence>
<sequence>MLSILKRISPDSGSIGQLADLVDKLRPAHPGQGTISAANVNNLLQLLEHRPDLAARLGASICMLLQQRRHASLYSDIGILSNDGFVSELKRRIVYRFLPPALDDSYLSDAIDEMLSCDSDYRWVNAVPTADWLALVDVITAATPPDLRAGARHTLVLGMLEAIRTLSCRVCALGLEPRLVRGNRAIETFASPFLMQNIEANTYLDAYGAMLAGGDKAPEPARHLLVMLDQCEAALGKIRKNAASDGTSVALTYVLVALTQSIDRLRKLLFLVDISGELPSAPTVDLIAAATEASPPAAPPTTLRRAGAITLAQELVEAHNTKYEVANLFADNIDLLARNVTENASRTGEHYIAEKRTDLRNMFLSSAGAGVIVAIMALFKTLLSHLRSAPLVEAFLFSMNYSLGFILIHTLHLTIATKQPAMTAARIAAGLSSTDGRHIDLDNMAELVNKVFRTQCFAVLGNLATVLPVAWIIATLWHTVSGAHLVSPAKAMQMLHNIDPFDSLALVYAAIAGVCLFLAGLISGYYDNKALYTRMAQRVRQLRGLAGLLGQARRDRLAVYVENNLGGLMGNFYFGVLLGTMGTLGYLLGLPLDIRHVTFSAASFSTALVGLNHDVSWQLAVTSVAGFLTIGAVNLLVSFSLALWVALRARKIRFKQGIRLLRALGRRFIAAPIAFFIGPRDLPPGQAFVEPQKKL</sequence>
<gene>
    <name evidence="6" type="ORF">CR103_17000</name>
</gene>
<evidence type="ECO:0000313" key="6">
    <source>
        <dbReference type="EMBL" id="PIL38611.1"/>
    </source>
</evidence>
<dbReference type="GO" id="GO:0016020">
    <property type="term" value="C:membrane"/>
    <property type="evidence" value="ECO:0007669"/>
    <property type="project" value="UniProtKB-SubCell"/>
</dbReference>
<keyword evidence="7" id="KW-1185">Reference proteome</keyword>
<protein>
    <submittedName>
        <fullName evidence="6">Recombinase</fullName>
    </submittedName>
</protein>
<dbReference type="Gene3D" id="1.20.1080.10">
    <property type="entry name" value="Glycerol uptake facilitator protein"/>
    <property type="match status" value="1"/>
</dbReference>
<keyword evidence="3 5" id="KW-1133">Transmembrane helix</keyword>
<evidence type="ECO:0000313" key="7">
    <source>
        <dbReference type="Proteomes" id="UP000228593"/>
    </source>
</evidence>
<evidence type="ECO:0000256" key="5">
    <source>
        <dbReference type="SAM" id="Phobius"/>
    </source>
</evidence>
<comment type="subcellular location">
    <subcellularLocation>
        <location evidence="1">Membrane</location>
        <topology evidence="1">Multi-pass membrane protein</topology>
    </subcellularLocation>
</comment>